<organism evidence="2 3">
    <name type="scientific">Laetiporus sulphureus 93-53</name>
    <dbReference type="NCBI Taxonomy" id="1314785"/>
    <lineage>
        <taxon>Eukaryota</taxon>
        <taxon>Fungi</taxon>
        <taxon>Dikarya</taxon>
        <taxon>Basidiomycota</taxon>
        <taxon>Agaricomycotina</taxon>
        <taxon>Agaricomycetes</taxon>
        <taxon>Polyporales</taxon>
        <taxon>Laetiporus</taxon>
    </lineage>
</organism>
<evidence type="ECO:0000256" key="1">
    <source>
        <dbReference type="SAM" id="MobiDB-lite"/>
    </source>
</evidence>
<gene>
    <name evidence="2" type="ORF">LAESUDRAFT_762645</name>
</gene>
<dbReference type="Proteomes" id="UP000076871">
    <property type="component" value="Unassembled WGS sequence"/>
</dbReference>
<feature type="compositionally biased region" description="Polar residues" evidence="1">
    <location>
        <begin position="22"/>
        <end position="34"/>
    </location>
</feature>
<evidence type="ECO:0000313" key="3">
    <source>
        <dbReference type="Proteomes" id="UP000076871"/>
    </source>
</evidence>
<dbReference type="AlphaFoldDB" id="A0A165CGD8"/>
<feature type="compositionally biased region" description="Pro residues" evidence="1">
    <location>
        <begin position="1"/>
        <end position="10"/>
    </location>
</feature>
<name>A0A165CGD8_9APHY</name>
<proteinExistence type="predicted"/>
<dbReference type="InParanoid" id="A0A165CGD8"/>
<protein>
    <submittedName>
        <fullName evidence="2">Uncharacterized protein</fullName>
    </submittedName>
</protein>
<reference evidence="2 3" key="1">
    <citation type="journal article" date="2016" name="Mol. Biol. Evol.">
        <title>Comparative Genomics of Early-Diverging Mushroom-Forming Fungi Provides Insights into the Origins of Lignocellulose Decay Capabilities.</title>
        <authorList>
            <person name="Nagy L.G."/>
            <person name="Riley R."/>
            <person name="Tritt A."/>
            <person name="Adam C."/>
            <person name="Daum C."/>
            <person name="Floudas D."/>
            <person name="Sun H."/>
            <person name="Yadav J.S."/>
            <person name="Pangilinan J."/>
            <person name="Larsson K.H."/>
            <person name="Matsuura K."/>
            <person name="Barry K."/>
            <person name="Labutti K."/>
            <person name="Kuo R."/>
            <person name="Ohm R.A."/>
            <person name="Bhattacharya S.S."/>
            <person name="Shirouzu T."/>
            <person name="Yoshinaga Y."/>
            <person name="Martin F.M."/>
            <person name="Grigoriev I.V."/>
            <person name="Hibbett D.S."/>
        </authorList>
    </citation>
    <scope>NUCLEOTIDE SEQUENCE [LARGE SCALE GENOMIC DNA]</scope>
    <source>
        <strain evidence="2 3">93-53</strain>
    </source>
</reference>
<keyword evidence="3" id="KW-1185">Reference proteome</keyword>
<dbReference type="RefSeq" id="XP_040760500.1">
    <property type="nucleotide sequence ID" value="XM_040913132.1"/>
</dbReference>
<accession>A0A165CGD8</accession>
<sequence length="403" mass="43690">MAPNSSPPLPRSLSSLMGDPATPSSSQRPATPVTSPCKATDAKNAIMGVVYSAWEVLREAEPLDPAMDFEFLIRKFLSALHNLHAFSDSVSQMHYARFCQKAQAHLDSFVQSSWLSWCEELISPEWAAAFSAIKELSPPPVTEASMHTASDTGEVVASGSLTAFTSADDSLPAAFLAPSSMVAASVVAVAAQGVPIPKFEFQARVTNPVTIDPPSDSDTAAMEVEILLATMVTQPPSVPVSETIELSSNDEDDSDSDEVEFIGGTIPNLSPVHPKKGKGHGRKFFKASRMTTTSEDQYVHMPVCTFHNHFLPPEYLPAWQKLSIACLKDWPLPKMLDASMIAKASSHQGDYDEQMHDANTAGSDYTVELELPLDTSIDEYETVIALAPRLHRPPSFLVLFLAN</sequence>
<dbReference type="GeneID" id="63830160"/>
<feature type="region of interest" description="Disordered" evidence="1">
    <location>
        <begin position="1"/>
        <end position="37"/>
    </location>
</feature>
<evidence type="ECO:0000313" key="2">
    <source>
        <dbReference type="EMBL" id="KZT02760.1"/>
    </source>
</evidence>
<dbReference type="EMBL" id="KV427650">
    <property type="protein sequence ID" value="KZT02760.1"/>
    <property type="molecule type" value="Genomic_DNA"/>
</dbReference>